<dbReference type="PANTHER" id="PTHR23236">
    <property type="entry name" value="EUKARYOTIC TRANSLATION INITIATION FACTOR 4B/4H"/>
    <property type="match status" value="1"/>
</dbReference>
<organism evidence="5">
    <name type="scientific">Rhizophora mucronata</name>
    <name type="common">Asiatic mangrove</name>
    <dbReference type="NCBI Taxonomy" id="61149"/>
    <lineage>
        <taxon>Eukaryota</taxon>
        <taxon>Viridiplantae</taxon>
        <taxon>Streptophyta</taxon>
        <taxon>Embryophyta</taxon>
        <taxon>Tracheophyta</taxon>
        <taxon>Spermatophyta</taxon>
        <taxon>Magnoliopsida</taxon>
        <taxon>eudicotyledons</taxon>
        <taxon>Gunneridae</taxon>
        <taxon>Pentapetalae</taxon>
        <taxon>rosids</taxon>
        <taxon>fabids</taxon>
        <taxon>Malpighiales</taxon>
        <taxon>Rhizophoraceae</taxon>
        <taxon>Rhizophora</taxon>
    </lineage>
</organism>
<dbReference type="SUPFAM" id="SSF54928">
    <property type="entry name" value="RNA-binding domain, RBD"/>
    <property type="match status" value="2"/>
</dbReference>
<dbReference type="AlphaFoldDB" id="A0A2P2LPP5"/>
<feature type="compositionally biased region" description="Polar residues" evidence="3">
    <location>
        <begin position="232"/>
        <end position="243"/>
    </location>
</feature>
<keyword evidence="1 2" id="KW-0694">RNA-binding</keyword>
<feature type="region of interest" description="Disordered" evidence="3">
    <location>
        <begin position="1"/>
        <end position="260"/>
    </location>
</feature>
<feature type="compositionally biased region" description="Acidic residues" evidence="3">
    <location>
        <begin position="69"/>
        <end position="87"/>
    </location>
</feature>
<dbReference type="Gene3D" id="3.30.70.330">
    <property type="match status" value="2"/>
</dbReference>
<name>A0A2P2LPP5_RHIMU</name>
<evidence type="ECO:0000259" key="4">
    <source>
        <dbReference type="PROSITE" id="PS50102"/>
    </source>
</evidence>
<evidence type="ECO:0000256" key="1">
    <source>
        <dbReference type="ARBA" id="ARBA00022884"/>
    </source>
</evidence>
<dbReference type="FunFam" id="3.30.70.330:FF:001006">
    <property type="entry name" value="Nucleolin 2"/>
    <property type="match status" value="1"/>
</dbReference>
<feature type="compositionally biased region" description="Basic and acidic residues" evidence="3">
    <location>
        <begin position="462"/>
        <end position="476"/>
    </location>
</feature>
<feature type="compositionally biased region" description="Acidic residues" evidence="3">
    <location>
        <begin position="148"/>
        <end position="163"/>
    </location>
</feature>
<feature type="domain" description="RRM" evidence="4">
    <location>
        <begin position="261"/>
        <end position="337"/>
    </location>
</feature>
<evidence type="ECO:0000256" key="3">
    <source>
        <dbReference type="SAM" id="MobiDB-lite"/>
    </source>
</evidence>
<dbReference type="InterPro" id="IPR034350">
    <property type="entry name" value="NUCL_RRM2"/>
</dbReference>
<dbReference type="Pfam" id="PF00076">
    <property type="entry name" value="RRM_1"/>
    <property type="match status" value="2"/>
</dbReference>
<feature type="region of interest" description="Disordered" evidence="3">
    <location>
        <begin position="445"/>
        <end position="516"/>
    </location>
</feature>
<feature type="compositionally biased region" description="Acidic residues" evidence="3">
    <location>
        <begin position="108"/>
        <end position="120"/>
    </location>
</feature>
<dbReference type="InterPro" id="IPR035979">
    <property type="entry name" value="RBD_domain_sf"/>
</dbReference>
<accession>A0A2P2LPP5</accession>
<proteinExistence type="predicted"/>
<sequence length="516" mass="55024">MQKISSKAIIQEKKLPETGMKNESSKASESSSESSETSSSDEEPETTTKASAPKQVPAVGTKNKAESSDSSESDGSDSDESSDDDEETPAKASSAKKVHAVANKNQADSDDSSDDSDSSSEEEKVAPAKASAIKKVPAVPKNKVETGDGSDDSDSDESSNDNEVEAKVPVGSKRPSPAQPIDTKKAKATVQEESSDEETSDDGSDDEEDSEDVKPVKTPKKKDADVEMVDAVTQQTTTNQSDFKSLKKDPQTPVTPEAGSKTLFVGNLPYHVEQADVEDFFKGAGEIIDVRFSFDVDQRFKGYGHVEFATVKAAQKALELNGQSLGGREVRLDVARKRSVKGDRGSYTPYNGKVNNSFQKEERGQAQKIFVRGFDKSLGEDEIRSSLQEHFGTCGEITRISIPPDYETGAVKGIAYLEFKDADAFNKALELGGSQLGDHYLTVEEARPRGDSRDGWSGGRGGGRDSGGRRGGRDGGSRFGGRRGGRGGGGRGRGTPNRPGVTASASGKKTTFEDDD</sequence>
<dbReference type="PROSITE" id="PS50102">
    <property type="entry name" value="RRM"/>
    <property type="match status" value="2"/>
</dbReference>
<feature type="compositionally biased region" description="Basic and acidic residues" evidence="3">
    <location>
        <begin position="445"/>
        <end position="454"/>
    </location>
</feature>
<dbReference type="GO" id="GO:0008143">
    <property type="term" value="F:poly(A) binding"/>
    <property type="evidence" value="ECO:0007669"/>
    <property type="project" value="TreeGrafter"/>
</dbReference>
<evidence type="ECO:0000313" key="5">
    <source>
        <dbReference type="EMBL" id="MBX19938.1"/>
    </source>
</evidence>
<dbReference type="EMBL" id="GGEC01039454">
    <property type="protein sequence ID" value="MBX19938.1"/>
    <property type="molecule type" value="Transcribed_RNA"/>
</dbReference>
<dbReference type="CDD" id="cd12451">
    <property type="entry name" value="RRM2_NUCLs"/>
    <property type="match status" value="1"/>
</dbReference>
<dbReference type="SMART" id="SM00360">
    <property type="entry name" value="RRM"/>
    <property type="match status" value="2"/>
</dbReference>
<dbReference type="InterPro" id="IPR012677">
    <property type="entry name" value="Nucleotide-bd_a/b_plait_sf"/>
</dbReference>
<protein>
    <submittedName>
        <fullName evidence="5">Uncharacterized protein MANES_04G053300</fullName>
    </submittedName>
</protein>
<feature type="domain" description="RRM" evidence="4">
    <location>
        <begin position="367"/>
        <end position="448"/>
    </location>
</feature>
<dbReference type="PANTHER" id="PTHR23236:SF11">
    <property type="entry name" value="EUKARYOTIC TRANSLATION INITIATION FACTOR 4H"/>
    <property type="match status" value="1"/>
</dbReference>
<feature type="compositionally biased region" description="Low complexity" evidence="3">
    <location>
        <begin position="25"/>
        <end position="38"/>
    </location>
</feature>
<feature type="compositionally biased region" description="Acidic residues" evidence="3">
    <location>
        <begin position="193"/>
        <end position="211"/>
    </location>
</feature>
<reference evidence="5" key="1">
    <citation type="submission" date="2018-02" db="EMBL/GenBank/DDBJ databases">
        <title>Rhizophora mucronata_Transcriptome.</title>
        <authorList>
            <person name="Meera S.P."/>
            <person name="Sreeshan A."/>
            <person name="Augustine A."/>
        </authorList>
    </citation>
    <scope>NUCLEOTIDE SEQUENCE</scope>
    <source>
        <tissue evidence="5">Leaf</tissue>
    </source>
</reference>
<dbReference type="InterPro" id="IPR000504">
    <property type="entry name" value="RRM_dom"/>
</dbReference>
<evidence type="ECO:0000256" key="2">
    <source>
        <dbReference type="PROSITE-ProRule" id="PRU00176"/>
    </source>
</evidence>